<reference evidence="2" key="1">
    <citation type="submission" date="2018-05" db="EMBL/GenBank/DDBJ databases">
        <authorList>
            <person name="Lanie J.A."/>
            <person name="Ng W.-L."/>
            <person name="Kazmierczak K.M."/>
            <person name="Andrzejewski T.M."/>
            <person name="Davidsen T.M."/>
            <person name="Wayne K.J."/>
            <person name="Tettelin H."/>
            <person name="Glass J.I."/>
            <person name="Rusch D."/>
            <person name="Podicherti R."/>
            <person name="Tsui H.-C.T."/>
            <person name="Winkler M.E."/>
        </authorList>
    </citation>
    <scope>NUCLEOTIDE SEQUENCE</scope>
</reference>
<organism evidence="2">
    <name type="scientific">marine metagenome</name>
    <dbReference type="NCBI Taxonomy" id="408172"/>
    <lineage>
        <taxon>unclassified sequences</taxon>
        <taxon>metagenomes</taxon>
        <taxon>ecological metagenomes</taxon>
    </lineage>
</organism>
<dbReference type="Gene3D" id="3.40.50.10490">
    <property type="entry name" value="Glucose-6-phosphate isomerase like protein, domain 1"/>
    <property type="match status" value="1"/>
</dbReference>
<feature type="domain" description="SIS" evidence="1">
    <location>
        <begin position="39"/>
        <end position="203"/>
    </location>
</feature>
<evidence type="ECO:0000313" key="2">
    <source>
        <dbReference type="EMBL" id="SVB26908.1"/>
    </source>
</evidence>
<dbReference type="AlphaFoldDB" id="A0A382CL11"/>
<dbReference type="CDD" id="cd05006">
    <property type="entry name" value="SIS_GmhA"/>
    <property type="match status" value="1"/>
</dbReference>
<dbReference type="GO" id="GO:0097367">
    <property type="term" value="F:carbohydrate derivative binding"/>
    <property type="evidence" value="ECO:0007669"/>
    <property type="project" value="InterPro"/>
</dbReference>
<dbReference type="PROSITE" id="PS51464">
    <property type="entry name" value="SIS"/>
    <property type="match status" value="1"/>
</dbReference>
<accession>A0A382CL11</accession>
<protein>
    <recommendedName>
        <fullName evidence="1">SIS domain-containing protein</fullName>
    </recommendedName>
</protein>
<dbReference type="EMBL" id="UINC01035078">
    <property type="protein sequence ID" value="SVB26908.1"/>
    <property type="molecule type" value="Genomic_DNA"/>
</dbReference>
<gene>
    <name evidence="2" type="ORF">METZ01_LOCUS179762</name>
</gene>
<sequence>MSDELSLKVKNAIQESLDLKKLVLHQKLYKVLVEMGELVVKSILNGGKVLICGNGGSAADAQHLTAEFLIRLTSEVNREGIPAISLLQDSSTFTAAINDFEPKYLFKRNLQTLAKPEDILLAISTSGKSENIVQVLKAAKEIDIKTLGFLGSDGGESLKYCDLSFIVPSNKTARVQEVHITAGHALIEYVEGRLIQEGFLKLG</sequence>
<dbReference type="GO" id="GO:1901135">
    <property type="term" value="P:carbohydrate derivative metabolic process"/>
    <property type="evidence" value="ECO:0007669"/>
    <property type="project" value="InterPro"/>
</dbReference>
<name>A0A382CL11_9ZZZZ</name>
<dbReference type="Pfam" id="PF13580">
    <property type="entry name" value="SIS_2"/>
    <property type="match status" value="1"/>
</dbReference>
<evidence type="ECO:0000259" key="1">
    <source>
        <dbReference type="PROSITE" id="PS51464"/>
    </source>
</evidence>
<dbReference type="InterPro" id="IPR001347">
    <property type="entry name" value="SIS_dom"/>
</dbReference>
<dbReference type="PANTHER" id="PTHR30390">
    <property type="entry name" value="SEDOHEPTULOSE 7-PHOSPHATE ISOMERASE / DNAA INITIATOR-ASSOCIATING FACTOR FOR REPLICATION INITIATION"/>
    <property type="match status" value="1"/>
</dbReference>
<dbReference type="InterPro" id="IPR035461">
    <property type="entry name" value="GmhA/DiaA"/>
</dbReference>
<dbReference type="PANTHER" id="PTHR30390:SF6">
    <property type="entry name" value="DNAA INITIATOR-ASSOCIATING PROTEIN DIAA"/>
    <property type="match status" value="1"/>
</dbReference>
<dbReference type="InterPro" id="IPR046348">
    <property type="entry name" value="SIS_dom_sf"/>
</dbReference>
<dbReference type="SUPFAM" id="SSF53697">
    <property type="entry name" value="SIS domain"/>
    <property type="match status" value="1"/>
</dbReference>
<proteinExistence type="predicted"/>
<dbReference type="InterPro" id="IPR050099">
    <property type="entry name" value="SIS_GmhA/DiaA_subfam"/>
</dbReference>